<feature type="binding site" evidence="7">
    <location>
        <position position="275"/>
    </location>
    <ligand>
        <name>Zn(2+)</name>
        <dbReference type="ChEBI" id="CHEBI:29105"/>
    </ligand>
</feature>
<dbReference type="KEGG" id="rhg:EXZ61_05595"/>
<dbReference type="GO" id="GO:0006046">
    <property type="term" value="P:N-acetylglucosamine catabolic process"/>
    <property type="evidence" value="ECO:0007669"/>
    <property type="project" value="TreeGrafter"/>
</dbReference>
<name>A0A515EM00_9BURK</name>
<sequence length="436" mass="46926">MHLMSWSQAKPCKPKGLRGPRPWFWRKYKQRCDPTWWPSPLPERMHGDLSTLRPAFDWRHTPAWCVHAPQVFDGQAFLPDTAVTVRQGRIAAIGPLQAPMNVGLPVWHTAGTVAPGLFDIQVNGGAGRMFNNTPDAPTLRHIGDALARAGTTAWLPTFITDTPERMALAAQAIQAVYGRHGVVGVHFEGPHISVQRRGAHLEQRIHPLSEATLDLLAGLRAHNIPVLLTLAPEMQRPGSIARLCAMGVVVSLGHTAATSAQVNAALAEGATCFTHLFNGMTPMGSREPGVVGAALDSTAWCGVIADGHHVADAVLRIAIRARPRADRTVLVSDAMATTHGPSEFSLYGETIRVVDGKLVNQAGSLAGAHIDLATSVHRLIGQVGIEPEQALRMATHNPAELMGLTDTVGHLRLGMPANLVLFDPQWHLLASMDSSE</sequence>
<reference evidence="10" key="1">
    <citation type="submission" date="2019-02" db="EMBL/GenBank/DDBJ databases">
        <title>Complete genome sequence of Rhodoferax sp. Gr-4.</title>
        <authorList>
            <person name="Jin L."/>
        </authorList>
    </citation>
    <scope>NUCLEOTIDE SEQUENCE [LARGE SCALE GENOMIC DNA]</scope>
    <source>
        <strain evidence="10">Gr-4</strain>
    </source>
</reference>
<dbReference type="Gene3D" id="3.20.20.140">
    <property type="entry name" value="Metal-dependent hydrolases"/>
    <property type="match status" value="1"/>
</dbReference>
<gene>
    <name evidence="9" type="primary">nagA</name>
    <name evidence="9" type="ORF">EXZ61_05595</name>
</gene>
<dbReference type="InterPro" id="IPR011059">
    <property type="entry name" value="Metal-dep_hydrolase_composite"/>
</dbReference>
<feature type="binding site" evidence="6">
    <location>
        <begin position="365"/>
        <end position="367"/>
    </location>
    <ligand>
        <name>substrate</name>
    </ligand>
</feature>
<evidence type="ECO:0000256" key="7">
    <source>
        <dbReference type="PIRSR" id="PIRSR038994-3"/>
    </source>
</evidence>
<dbReference type="GO" id="GO:0008448">
    <property type="term" value="F:N-acetylglucosamine-6-phosphate deacetylase activity"/>
    <property type="evidence" value="ECO:0007669"/>
    <property type="project" value="UniProtKB-EC"/>
</dbReference>
<dbReference type="InterPro" id="IPR003764">
    <property type="entry name" value="GlcNAc_6-P_deAcase"/>
</dbReference>
<protein>
    <submittedName>
        <fullName evidence="9">N-acetylglucosamine-6-phosphate deacetylase</fullName>
        <ecNumber evidence="9">3.5.1.25</ecNumber>
    </submittedName>
</protein>
<proteinExistence type="inferred from homology"/>
<evidence type="ECO:0000259" key="8">
    <source>
        <dbReference type="Pfam" id="PF01979"/>
    </source>
</evidence>
<feature type="domain" description="Amidohydrolase-related" evidence="8">
    <location>
        <begin position="112"/>
        <end position="428"/>
    </location>
</feature>
<feature type="binding site" evidence="6">
    <location>
        <begin position="278"/>
        <end position="279"/>
    </location>
    <ligand>
        <name>substrate</name>
    </ligand>
</feature>
<reference evidence="10" key="2">
    <citation type="journal article" date="2020" name="Int. J. Syst. Evol. Microbiol.">
        <title>Genomic insights into a novel species Rhodoferax aquaticus sp. nov., isolated from freshwater.</title>
        <authorList>
            <person name="Li T."/>
            <person name="Zhuo Y."/>
            <person name="Jin C.Z."/>
            <person name="Wu X."/>
            <person name="Ko S.R."/>
            <person name="Jin F.J."/>
            <person name="Ahn C.Y."/>
            <person name="Oh H.M."/>
            <person name="Lee H.G."/>
            <person name="Jin L."/>
        </authorList>
    </citation>
    <scope>NUCLEOTIDE SEQUENCE [LARGE SCALE GENOMIC DNA]</scope>
    <source>
        <strain evidence="10">Gr-4</strain>
    </source>
</reference>
<dbReference type="NCBIfam" id="TIGR00221">
    <property type="entry name" value="nagA"/>
    <property type="match status" value="1"/>
</dbReference>
<keyword evidence="3 9" id="KW-0378">Hydrolase</keyword>
<dbReference type="Pfam" id="PF01979">
    <property type="entry name" value="Amidohydro_1"/>
    <property type="match status" value="1"/>
</dbReference>
<dbReference type="EC" id="3.5.1.25" evidence="9"/>
<dbReference type="EMBL" id="CP036282">
    <property type="protein sequence ID" value="QDL53686.1"/>
    <property type="molecule type" value="Genomic_DNA"/>
</dbReference>
<dbReference type="GO" id="GO:0046872">
    <property type="term" value="F:metal ion binding"/>
    <property type="evidence" value="ECO:0007669"/>
    <property type="project" value="UniProtKB-KW"/>
</dbReference>
<evidence type="ECO:0000256" key="2">
    <source>
        <dbReference type="ARBA" id="ARBA00022723"/>
    </source>
</evidence>
<evidence type="ECO:0000256" key="5">
    <source>
        <dbReference type="PIRSR" id="PIRSR038994-1"/>
    </source>
</evidence>
<dbReference type="AlphaFoldDB" id="A0A515EM00"/>
<keyword evidence="4" id="KW-0119">Carbohydrate metabolism</keyword>
<feature type="active site" description="Proton donor/acceptor" evidence="5">
    <location>
        <position position="333"/>
    </location>
</feature>
<keyword evidence="2 7" id="KW-0479">Metal-binding</keyword>
<feature type="binding site" evidence="7">
    <location>
        <position position="188"/>
    </location>
    <ligand>
        <name>Zn(2+)</name>
        <dbReference type="ChEBI" id="CHEBI:29105"/>
    </ligand>
</feature>
<dbReference type="PANTHER" id="PTHR11113">
    <property type="entry name" value="N-ACETYLGLUCOSAMINE-6-PHOSPHATE DEACETYLASE"/>
    <property type="match status" value="1"/>
</dbReference>
<dbReference type="SUPFAM" id="SSF51338">
    <property type="entry name" value="Composite domain of metallo-dependent hydrolases"/>
    <property type="match status" value="1"/>
</dbReference>
<dbReference type="PIRSF" id="PIRSF038994">
    <property type="entry name" value="NagA"/>
    <property type="match status" value="1"/>
</dbReference>
<dbReference type="SUPFAM" id="SSF51556">
    <property type="entry name" value="Metallo-dependent hydrolases"/>
    <property type="match status" value="1"/>
</dbReference>
<dbReference type="Gene3D" id="2.30.40.10">
    <property type="entry name" value="Urease, subunit C, domain 1"/>
    <property type="match status" value="1"/>
</dbReference>
<accession>A0A515EM00</accession>
<dbReference type="InterPro" id="IPR032466">
    <property type="entry name" value="Metal_Hydrolase"/>
</dbReference>
<evidence type="ECO:0000256" key="6">
    <source>
        <dbReference type="PIRSR" id="PIRSR038994-2"/>
    </source>
</evidence>
<feature type="binding site" evidence="6">
    <location>
        <position position="199"/>
    </location>
    <ligand>
        <name>substrate</name>
    </ligand>
</feature>
<dbReference type="PANTHER" id="PTHR11113:SF14">
    <property type="entry name" value="N-ACETYLGLUCOSAMINE-6-PHOSPHATE DEACETYLASE"/>
    <property type="match status" value="1"/>
</dbReference>
<evidence type="ECO:0000313" key="9">
    <source>
        <dbReference type="EMBL" id="QDL53686.1"/>
    </source>
</evidence>
<comment type="cofactor">
    <cofactor evidence="7">
        <name>a divalent metal cation</name>
        <dbReference type="ChEBI" id="CHEBI:60240"/>
    </cofactor>
    <text evidence="7">Binds 1 divalent metal cation per subunit.</text>
</comment>
<dbReference type="InterPro" id="IPR006680">
    <property type="entry name" value="Amidohydro-rel"/>
</dbReference>
<organism evidence="9 10">
    <name type="scientific">Rhodoferax aquaticus</name>
    <dbReference type="NCBI Taxonomy" id="2527691"/>
    <lineage>
        <taxon>Bacteria</taxon>
        <taxon>Pseudomonadati</taxon>
        <taxon>Pseudomonadota</taxon>
        <taxon>Betaproteobacteria</taxon>
        <taxon>Burkholderiales</taxon>
        <taxon>Comamonadaceae</taxon>
        <taxon>Rhodoferax</taxon>
    </lineage>
</organism>
<feature type="binding site" evidence="6">
    <location>
        <position position="309"/>
    </location>
    <ligand>
        <name>substrate</name>
    </ligand>
</feature>
<evidence type="ECO:0000256" key="1">
    <source>
        <dbReference type="ARBA" id="ARBA00010716"/>
    </source>
</evidence>
<dbReference type="Proteomes" id="UP000317365">
    <property type="component" value="Chromosome"/>
</dbReference>
<comment type="similarity">
    <text evidence="1">Belongs to the metallo-dependent hydrolases superfamily. NagA family.</text>
</comment>
<evidence type="ECO:0000256" key="3">
    <source>
        <dbReference type="ARBA" id="ARBA00022801"/>
    </source>
</evidence>
<evidence type="ECO:0000256" key="4">
    <source>
        <dbReference type="ARBA" id="ARBA00023277"/>
    </source>
</evidence>
<keyword evidence="10" id="KW-1185">Reference proteome</keyword>
<evidence type="ECO:0000313" key="10">
    <source>
        <dbReference type="Proteomes" id="UP000317365"/>
    </source>
</evidence>
<feature type="binding site" evidence="6">
    <location>
        <position position="286"/>
    </location>
    <ligand>
        <name>substrate</name>
    </ligand>
</feature>
<feature type="binding site" evidence="7">
    <location>
        <position position="254"/>
    </location>
    <ligand>
        <name>Zn(2+)</name>
        <dbReference type="ChEBI" id="CHEBI:29105"/>
    </ligand>
</feature>